<name>A0AAP0IBF2_9MAGN</name>
<accession>A0AAP0IBF2</accession>
<gene>
    <name evidence="1" type="ORF">Scep_019496</name>
</gene>
<dbReference type="Proteomes" id="UP001419268">
    <property type="component" value="Unassembled WGS sequence"/>
</dbReference>
<evidence type="ECO:0000313" key="1">
    <source>
        <dbReference type="EMBL" id="KAK9111977.1"/>
    </source>
</evidence>
<comment type="caution">
    <text evidence="1">The sequence shown here is derived from an EMBL/GenBank/DDBJ whole genome shotgun (WGS) entry which is preliminary data.</text>
</comment>
<evidence type="ECO:0000313" key="2">
    <source>
        <dbReference type="Proteomes" id="UP001419268"/>
    </source>
</evidence>
<keyword evidence="2" id="KW-1185">Reference proteome</keyword>
<proteinExistence type="predicted"/>
<organism evidence="1 2">
    <name type="scientific">Stephania cephalantha</name>
    <dbReference type="NCBI Taxonomy" id="152367"/>
    <lineage>
        <taxon>Eukaryota</taxon>
        <taxon>Viridiplantae</taxon>
        <taxon>Streptophyta</taxon>
        <taxon>Embryophyta</taxon>
        <taxon>Tracheophyta</taxon>
        <taxon>Spermatophyta</taxon>
        <taxon>Magnoliopsida</taxon>
        <taxon>Ranunculales</taxon>
        <taxon>Menispermaceae</taxon>
        <taxon>Menispermoideae</taxon>
        <taxon>Cissampelideae</taxon>
        <taxon>Stephania</taxon>
    </lineage>
</organism>
<protein>
    <submittedName>
        <fullName evidence="1">Uncharacterized protein</fullName>
    </submittedName>
</protein>
<reference evidence="1 2" key="1">
    <citation type="submission" date="2024-01" db="EMBL/GenBank/DDBJ databases">
        <title>Genome assemblies of Stephania.</title>
        <authorList>
            <person name="Yang L."/>
        </authorList>
    </citation>
    <scope>NUCLEOTIDE SEQUENCE [LARGE SCALE GENOMIC DNA]</scope>
    <source>
        <strain evidence="1">JXDWG</strain>
        <tissue evidence="1">Leaf</tissue>
    </source>
</reference>
<sequence length="70" mass="7438">MGLAILETTPSSDMNFLIQTASLAASDTAIYSASILESATVSCFELFQLTAPPFKVNTYPDCDLKSSISV</sequence>
<dbReference type="AlphaFoldDB" id="A0AAP0IBF2"/>
<dbReference type="EMBL" id="JBBNAG010000008">
    <property type="protein sequence ID" value="KAK9111977.1"/>
    <property type="molecule type" value="Genomic_DNA"/>
</dbReference>